<protein>
    <recommendedName>
        <fullName evidence="4">Lipoprotein</fullName>
    </recommendedName>
</protein>
<dbReference type="PROSITE" id="PS51257">
    <property type="entry name" value="PROKAR_LIPOPROTEIN"/>
    <property type="match status" value="1"/>
</dbReference>
<comment type="caution">
    <text evidence="2">The sequence shown here is derived from an EMBL/GenBank/DDBJ whole genome shotgun (WGS) entry which is preliminary data.</text>
</comment>
<dbReference type="RefSeq" id="WP_160854795.1">
    <property type="nucleotide sequence ID" value="NZ_WUWG01000003.1"/>
</dbReference>
<feature type="signal peptide" evidence="1">
    <location>
        <begin position="1"/>
        <end position="17"/>
    </location>
</feature>
<keyword evidence="1" id="KW-0732">Signal</keyword>
<feature type="chain" id="PRO_5025543388" description="Lipoprotein" evidence="1">
    <location>
        <begin position="18"/>
        <end position="127"/>
    </location>
</feature>
<gene>
    <name evidence="2" type="ORF">GSH16_10605</name>
</gene>
<sequence>MFRVTMPLLGATLLAAACTTAPPPPPMDQTPFARITTEDAFRANMVGKTLTYGSGRVTLNADGTITGSVDGKPFGGTWEFRDGLLCRQLTALSGLRASDCEVWEIWEYRYRVTEQSGRGASTIYNVL</sequence>
<organism evidence="2 3">
    <name type="scientific">Oceanomicrobium pacificus</name>
    <dbReference type="NCBI Taxonomy" id="2692916"/>
    <lineage>
        <taxon>Bacteria</taxon>
        <taxon>Pseudomonadati</taxon>
        <taxon>Pseudomonadota</taxon>
        <taxon>Alphaproteobacteria</taxon>
        <taxon>Rhodobacterales</taxon>
        <taxon>Paracoccaceae</taxon>
        <taxon>Oceanomicrobium</taxon>
    </lineage>
</organism>
<keyword evidence="3" id="KW-1185">Reference proteome</keyword>
<accession>A0A6B0TX88</accession>
<dbReference type="EMBL" id="WUWG01000003">
    <property type="protein sequence ID" value="MXU65902.1"/>
    <property type="molecule type" value="Genomic_DNA"/>
</dbReference>
<reference evidence="2 3" key="1">
    <citation type="submission" date="2019-12" db="EMBL/GenBank/DDBJ databases">
        <title>Strain KN286 was isolated from seawater, which was collected from Caroline Seamount in the tropical western Pacific.</title>
        <authorList>
            <person name="Wang Q."/>
        </authorList>
    </citation>
    <scope>NUCLEOTIDE SEQUENCE [LARGE SCALE GENOMIC DNA]</scope>
    <source>
        <strain evidence="2 3">KN286</strain>
    </source>
</reference>
<evidence type="ECO:0008006" key="4">
    <source>
        <dbReference type="Google" id="ProtNLM"/>
    </source>
</evidence>
<evidence type="ECO:0000256" key="1">
    <source>
        <dbReference type="SAM" id="SignalP"/>
    </source>
</evidence>
<name>A0A6B0TX88_9RHOB</name>
<dbReference type="AlphaFoldDB" id="A0A6B0TX88"/>
<proteinExistence type="predicted"/>
<evidence type="ECO:0000313" key="2">
    <source>
        <dbReference type="EMBL" id="MXU65902.1"/>
    </source>
</evidence>
<evidence type="ECO:0000313" key="3">
    <source>
        <dbReference type="Proteomes" id="UP000436016"/>
    </source>
</evidence>
<dbReference type="Proteomes" id="UP000436016">
    <property type="component" value="Unassembled WGS sequence"/>
</dbReference>